<keyword evidence="13" id="KW-1185">Reference proteome</keyword>
<keyword evidence="5" id="KW-1278">Translocase</keyword>
<dbReference type="Proteomes" id="UP001597044">
    <property type="component" value="Unassembled WGS sequence"/>
</dbReference>
<evidence type="ECO:0000256" key="1">
    <source>
        <dbReference type="ARBA" id="ARBA00004141"/>
    </source>
</evidence>
<dbReference type="Gene3D" id="1.10.287.70">
    <property type="match status" value="1"/>
</dbReference>
<sequence>MSTSPQESPAGQRPEQYFVPASSPWPIVGSFVLFILVIGAGNLIQSKGGSGLVANEGTFNFLFPLGLLGVFGMMYYWFRDTVRESLGNQNSLQMDRSYRQGMTWFIFSEIMFFAAFFGALFYARTLSVPWLAGEGKGVMTHEVLWPQFQALWPLVTMPSGQTTTAMGPWGLPFLNTVILLTSSVTLTVAHHALLEGNRARQVGFLAITAALGMIFLACQVYEYHHAYTALGLTMESGIYGSTFFMLTGFHGLHVTIGTIMLTVMTIRSIKGHLTPDNHFAFEATAWYWHFVDVVWLFLFIVVYWL</sequence>
<evidence type="ECO:0000256" key="7">
    <source>
        <dbReference type="ARBA" id="ARBA00023136"/>
    </source>
</evidence>
<dbReference type="SUPFAM" id="SSF81452">
    <property type="entry name" value="Cytochrome c oxidase subunit III-like"/>
    <property type="match status" value="1"/>
</dbReference>
<dbReference type="PANTHER" id="PTHR11403">
    <property type="entry name" value="CYTOCHROME C OXIDASE SUBUNIT III"/>
    <property type="match status" value="1"/>
</dbReference>
<reference evidence="13" key="1">
    <citation type="journal article" date="2019" name="Int. J. Syst. Evol. Microbiol.">
        <title>The Global Catalogue of Microorganisms (GCM) 10K type strain sequencing project: providing services to taxonomists for standard genome sequencing and annotation.</title>
        <authorList>
            <consortium name="The Broad Institute Genomics Platform"/>
            <consortium name="The Broad Institute Genome Sequencing Center for Infectious Disease"/>
            <person name="Wu L."/>
            <person name="Ma J."/>
        </authorList>
    </citation>
    <scope>NUCLEOTIDE SEQUENCE [LARGE SCALE GENOMIC DNA]</scope>
    <source>
        <strain evidence="13">CCUG 63419</strain>
    </source>
</reference>
<dbReference type="PANTHER" id="PTHR11403:SF7">
    <property type="entry name" value="CYTOCHROME C OXIDASE SUBUNIT 3"/>
    <property type="match status" value="1"/>
</dbReference>
<dbReference type="InterPro" id="IPR024791">
    <property type="entry name" value="Cyt_c/ubiquinol_Oxase_su3"/>
</dbReference>
<dbReference type="EMBL" id="JBHTIT010000001">
    <property type="protein sequence ID" value="MFD0950204.1"/>
    <property type="molecule type" value="Genomic_DNA"/>
</dbReference>
<dbReference type="EC" id="7.1.1.9" evidence="3"/>
<dbReference type="CDD" id="cd01665">
    <property type="entry name" value="Cyt_c_Oxidase_III"/>
    <property type="match status" value="1"/>
</dbReference>
<dbReference type="InterPro" id="IPR033945">
    <property type="entry name" value="Cyt_c_oxase_su3_dom"/>
</dbReference>
<evidence type="ECO:0000256" key="10">
    <source>
        <dbReference type="SAM" id="Phobius"/>
    </source>
</evidence>
<evidence type="ECO:0000256" key="8">
    <source>
        <dbReference type="ARBA" id="ARBA00031400"/>
    </source>
</evidence>
<feature type="transmembrane region" description="Helical" evidence="10">
    <location>
        <begin position="21"/>
        <end position="41"/>
    </location>
</feature>
<feature type="domain" description="Heme-copper oxidase subunit III family profile" evidence="11">
    <location>
        <begin position="13"/>
        <end position="305"/>
    </location>
</feature>
<keyword evidence="4 10" id="KW-0812">Transmembrane</keyword>
<dbReference type="InterPro" id="IPR000298">
    <property type="entry name" value="Cyt_c_oxidase-like_su3"/>
</dbReference>
<feature type="transmembrane region" description="Helical" evidence="10">
    <location>
        <begin position="102"/>
        <end position="123"/>
    </location>
</feature>
<dbReference type="InterPro" id="IPR013833">
    <property type="entry name" value="Cyt_c_oxidase_su3_a-hlx"/>
</dbReference>
<comment type="caution">
    <text evidence="12">The sequence shown here is derived from an EMBL/GenBank/DDBJ whole genome shotgun (WGS) entry which is preliminary data.</text>
</comment>
<evidence type="ECO:0000256" key="9">
    <source>
        <dbReference type="ARBA" id="ARBA00031625"/>
    </source>
</evidence>
<comment type="subcellular location">
    <subcellularLocation>
        <location evidence="1">Membrane</location>
        <topology evidence="1">Multi-pass membrane protein</topology>
    </subcellularLocation>
</comment>
<evidence type="ECO:0000256" key="5">
    <source>
        <dbReference type="ARBA" id="ARBA00022967"/>
    </source>
</evidence>
<gene>
    <name evidence="12" type="ORF">ACFQ0F_07360</name>
</gene>
<dbReference type="Pfam" id="PF00510">
    <property type="entry name" value="COX3"/>
    <property type="match status" value="1"/>
</dbReference>
<evidence type="ECO:0000256" key="6">
    <source>
        <dbReference type="ARBA" id="ARBA00022989"/>
    </source>
</evidence>
<proteinExistence type="inferred from homology"/>
<feature type="transmembrane region" description="Helical" evidence="10">
    <location>
        <begin position="243"/>
        <end position="264"/>
    </location>
</feature>
<evidence type="ECO:0000313" key="12">
    <source>
        <dbReference type="EMBL" id="MFD0950204.1"/>
    </source>
</evidence>
<evidence type="ECO:0000256" key="3">
    <source>
        <dbReference type="ARBA" id="ARBA00012949"/>
    </source>
</evidence>
<dbReference type="InterPro" id="IPR035973">
    <property type="entry name" value="Cyt_c_oxidase_su3-like_sf"/>
</dbReference>
<organism evidence="12 13">
    <name type="scientific">Paraperlucidibaca wandonensis</name>
    <dbReference type="NCBI Taxonomy" id="1268273"/>
    <lineage>
        <taxon>Bacteria</taxon>
        <taxon>Pseudomonadati</taxon>
        <taxon>Pseudomonadota</taxon>
        <taxon>Gammaproteobacteria</taxon>
        <taxon>Moraxellales</taxon>
        <taxon>Moraxellaceae</taxon>
        <taxon>Paraperlucidibaca</taxon>
    </lineage>
</organism>
<keyword evidence="6 10" id="KW-1133">Transmembrane helix</keyword>
<accession>A0ABW3HG33</accession>
<evidence type="ECO:0000256" key="2">
    <source>
        <dbReference type="ARBA" id="ARBA00010581"/>
    </source>
</evidence>
<name>A0ABW3HG33_9GAMM</name>
<dbReference type="RefSeq" id="WP_340675568.1">
    <property type="nucleotide sequence ID" value="NZ_JBHTIT010000001.1"/>
</dbReference>
<protein>
    <recommendedName>
        <fullName evidence="3">cytochrome-c oxidase</fullName>
        <ecNumber evidence="3">7.1.1.9</ecNumber>
    </recommendedName>
    <alternativeName>
        <fullName evidence="8">Cytochrome aa3 subunit 3</fullName>
    </alternativeName>
    <alternativeName>
        <fullName evidence="9">Cytochrome c oxidase polypeptide III</fullName>
    </alternativeName>
</protein>
<comment type="similarity">
    <text evidence="2">Belongs to the cytochrome c oxidase subunit 3 family.</text>
</comment>
<feature type="transmembrane region" description="Helical" evidence="10">
    <location>
        <begin position="169"/>
        <end position="190"/>
    </location>
</feature>
<feature type="transmembrane region" description="Helical" evidence="10">
    <location>
        <begin position="285"/>
        <end position="304"/>
    </location>
</feature>
<keyword evidence="7 10" id="KW-0472">Membrane</keyword>
<dbReference type="PROSITE" id="PS50253">
    <property type="entry name" value="COX3"/>
    <property type="match status" value="1"/>
</dbReference>
<evidence type="ECO:0000256" key="4">
    <source>
        <dbReference type="ARBA" id="ARBA00022692"/>
    </source>
</evidence>
<evidence type="ECO:0000259" key="11">
    <source>
        <dbReference type="PROSITE" id="PS50253"/>
    </source>
</evidence>
<evidence type="ECO:0000313" key="13">
    <source>
        <dbReference type="Proteomes" id="UP001597044"/>
    </source>
</evidence>
<dbReference type="Gene3D" id="1.20.120.80">
    <property type="entry name" value="Cytochrome c oxidase, subunit III, four-helix bundle"/>
    <property type="match status" value="1"/>
</dbReference>
<feature type="transmembrane region" description="Helical" evidence="10">
    <location>
        <begin position="61"/>
        <end position="78"/>
    </location>
</feature>
<feature type="transmembrane region" description="Helical" evidence="10">
    <location>
        <begin position="202"/>
        <end position="223"/>
    </location>
</feature>